<dbReference type="Proteomes" id="UP001181355">
    <property type="component" value="Chromosome"/>
</dbReference>
<keyword evidence="2" id="KW-1185">Reference proteome</keyword>
<proteinExistence type="predicted"/>
<reference evidence="1" key="1">
    <citation type="submission" date="2023-09" db="EMBL/GenBank/DDBJ databases">
        <title>Undibacterium sp. 20NA77.5 isolated from freshwater.</title>
        <authorList>
            <person name="Le V."/>
            <person name="Ko S.-R."/>
            <person name="Ahn C.-Y."/>
            <person name="Oh H.-M."/>
        </authorList>
    </citation>
    <scope>NUCLEOTIDE SEQUENCE</scope>
    <source>
        <strain evidence="1">20NA77.5</strain>
    </source>
</reference>
<organism evidence="1 2">
    <name type="scientific">Undibacterium cyanobacteriorum</name>
    <dbReference type="NCBI Taxonomy" id="3073561"/>
    <lineage>
        <taxon>Bacteria</taxon>
        <taxon>Pseudomonadati</taxon>
        <taxon>Pseudomonadota</taxon>
        <taxon>Betaproteobacteria</taxon>
        <taxon>Burkholderiales</taxon>
        <taxon>Oxalobacteraceae</taxon>
        <taxon>Undibacterium</taxon>
    </lineage>
</organism>
<name>A0ABY9RJL8_9BURK</name>
<dbReference type="RefSeq" id="WP_309482054.1">
    <property type="nucleotide sequence ID" value="NZ_CP133720.1"/>
</dbReference>
<evidence type="ECO:0000313" key="2">
    <source>
        <dbReference type="Proteomes" id="UP001181355"/>
    </source>
</evidence>
<protein>
    <submittedName>
        <fullName evidence="1">Uncharacterized protein</fullName>
    </submittedName>
</protein>
<dbReference type="EMBL" id="CP133720">
    <property type="protein sequence ID" value="WMW80562.1"/>
    <property type="molecule type" value="Genomic_DNA"/>
</dbReference>
<gene>
    <name evidence="1" type="ORF">RF679_18265</name>
</gene>
<accession>A0ABY9RJL8</accession>
<sequence>MSHIRTFFAGCTTMAAALGAVVLLTGAKDGPSHAQFDEITVGRINIVEPNGTKRLIISNRAQFPGAFEQGKEIPRPDRRSFAGMIFLDEEGNENGGFIQKGSRSADGKINAGLSLTFDRYRQDQALQLKHINNEKSSMAGVIINDVPFYENSSNDAYEQYWKTANAIADVKEREAYWNGLIEQGKLSQSRLYLGTNGKRDSALILNDAKGRPRLRIAVSASGEPVIEMLDENGKSVKTIGLDK</sequence>
<evidence type="ECO:0000313" key="1">
    <source>
        <dbReference type="EMBL" id="WMW80562.1"/>
    </source>
</evidence>